<dbReference type="InterPro" id="IPR015919">
    <property type="entry name" value="Cadherin-like_sf"/>
</dbReference>
<dbReference type="InterPro" id="IPR040853">
    <property type="entry name" value="RapA2_cadherin-like"/>
</dbReference>
<dbReference type="Proteomes" id="UP000284322">
    <property type="component" value="Unassembled WGS sequence"/>
</dbReference>
<dbReference type="InterPro" id="IPR006644">
    <property type="entry name" value="Cadg"/>
</dbReference>
<dbReference type="NCBIfam" id="NF012211">
    <property type="entry name" value="tand_rpt_95"/>
    <property type="match status" value="6"/>
</dbReference>
<evidence type="ECO:0000313" key="4">
    <source>
        <dbReference type="Proteomes" id="UP000284322"/>
    </source>
</evidence>
<dbReference type="SMART" id="SM00736">
    <property type="entry name" value="CADG"/>
    <property type="match status" value="3"/>
</dbReference>
<dbReference type="GO" id="GO:0016020">
    <property type="term" value="C:membrane"/>
    <property type="evidence" value="ECO:0007669"/>
    <property type="project" value="InterPro"/>
</dbReference>
<dbReference type="Pfam" id="PF05345">
    <property type="entry name" value="He_PIG"/>
    <property type="match status" value="3"/>
</dbReference>
<feature type="domain" description="Cadherin" evidence="2">
    <location>
        <begin position="827"/>
        <end position="912"/>
    </location>
</feature>
<dbReference type="NCBIfam" id="TIGR01965">
    <property type="entry name" value="VCBS_repeat"/>
    <property type="match status" value="3"/>
</dbReference>
<feature type="compositionally biased region" description="Polar residues" evidence="1">
    <location>
        <begin position="394"/>
        <end position="406"/>
    </location>
</feature>
<proteinExistence type="predicted"/>
<dbReference type="Pfam" id="PF17803">
    <property type="entry name" value="Cadherin_4"/>
    <property type="match status" value="2"/>
</dbReference>
<reference evidence="3 4" key="1">
    <citation type="submission" date="2018-09" db="EMBL/GenBank/DDBJ databases">
        <title>Altererythrobacter sp.Ery1 and Ery12, the genome sequencing of novel strains in genus Alterythrobacter.</title>
        <authorList>
            <person name="Cheng H."/>
            <person name="Wu Y.-H."/>
            <person name="Fang C."/>
            <person name="Xu X.-W."/>
        </authorList>
    </citation>
    <scope>NUCLEOTIDE SEQUENCE [LARGE SCALE GENOMIC DNA]</scope>
    <source>
        <strain evidence="3 4">Ery12</strain>
    </source>
</reference>
<feature type="compositionally biased region" description="Polar residues" evidence="1">
    <location>
        <begin position="713"/>
        <end position="727"/>
    </location>
</feature>
<feature type="region of interest" description="Disordered" evidence="1">
    <location>
        <begin position="1"/>
        <end position="26"/>
    </location>
</feature>
<dbReference type="OrthoDB" id="7413300at2"/>
<feature type="region of interest" description="Disordered" evidence="1">
    <location>
        <begin position="702"/>
        <end position="741"/>
    </location>
</feature>
<evidence type="ECO:0000313" key="3">
    <source>
        <dbReference type="EMBL" id="RJX68496.1"/>
    </source>
</evidence>
<feature type="region of interest" description="Disordered" evidence="1">
    <location>
        <begin position="381"/>
        <end position="411"/>
    </location>
</feature>
<dbReference type="Gene3D" id="2.60.40.3440">
    <property type="match status" value="2"/>
</dbReference>
<dbReference type="EMBL" id="RAHJ01000017">
    <property type="protein sequence ID" value="RJX68496.1"/>
    <property type="molecule type" value="Genomic_DNA"/>
</dbReference>
<dbReference type="PROSITE" id="PS50268">
    <property type="entry name" value="CADHERIN_2"/>
    <property type="match status" value="1"/>
</dbReference>
<accession>A0A419R2Y9</accession>
<feature type="non-terminal residue" evidence="3">
    <location>
        <position position="1"/>
    </location>
</feature>
<dbReference type="Gene3D" id="2.60.40.10">
    <property type="entry name" value="Immunoglobulins"/>
    <property type="match status" value="5"/>
</dbReference>
<feature type="compositionally biased region" description="Polar residues" evidence="1">
    <location>
        <begin position="594"/>
        <end position="613"/>
    </location>
</feature>
<dbReference type="Gene3D" id="2.60.40.1200">
    <property type="match status" value="4"/>
</dbReference>
<dbReference type="Pfam" id="PF17963">
    <property type="entry name" value="Big_9"/>
    <property type="match status" value="5"/>
</dbReference>
<name>A0A419R2Y9_9SPHN</name>
<dbReference type="InterPro" id="IPR010221">
    <property type="entry name" value="VCBS_dom"/>
</dbReference>
<sequence>GSVAGNDSTTSGGDLTFEKASDPSHGTVVVNPDGTYTYTPNANYNGPDSFTYTVTDPASGETLTRTVDITVNPVNDAPTTVGTMVDQADIDAGTVTAIDVTSFFTDIDSPTLTYSASGLPAGLTIDPVTGVISGTVDNSASQGGTGGVYSVTVTATDGDGASVDQTFNWTVTNPEPVATDDTDTTAEDTPVSGNVLTNDSDPDGDTLSVASFTVAGDPATHTAGDTVTIAGVGTITIGSNGAYTFTPAANWNGTVPTITYTVSDGEGGSDTADLDIVVDPVNDAPITVGTIGDQADADADTITSLDVTSFFDDIDSPTLTYSASGLPAGLTIDPVTGVISGTVDNSASQGGTGGVYSVTVTATDGDGASVDQTFNWTVTNPEPVATDDTDSTNEDTPVSGNVLTNDSDPDGDTLSVTSFTVAGDPATHAAGDTVTIAGVGTITIGSTGAYTFTPDANWNGTVPTITYTVSDGEGGSDTADLDITVDPVNDAPITVGTIGDQADADADTITSLDVTSFFDDIDSPTLTYSASGLPAGLTIDPVTGVISGTVDNSASQGGAGGVYSVTVTATDGDGASVDQTFDWTVTNPGPVATDDTNSTNEDTPVSGNVLTNDSDPDGDTLSVTSFTVAGYPATISADTPLTIIGVGTITIGSNGAYTFTPAANWSGTVPTITYTVSDGEGGSDTADLDITVDPVTDLTAADDSATTDEDTPVNGSVAGNDSTTSGGDLTFEKASDPSHGTVVVNPDGTYTYTPNANYNGPDSFTYTVTDPASGETLTRTVDITVNPVNDAPTITGGNQSGGVIEAGKLDDGTPTAGIPDAEGQFLASDVEGDTLTWSVAGTPDTTYGQFSIDASTGEWTYELNNALPATQALNEGDSVELTYTVQVSDGNGGITTRDVVITVTGTNDVPVAIADTDAVTESGVLDGGNTATAGVDTANGSVLTNDSDVDDGETATLTVSEVGFGSTSGTVGSSLSGTYGTLVLSSNGNYVYSLDNTNSDTQALKQGQSVTETFTYTVVDANGASDTSTLTITVTGTNDRPVITSDAAAATGEVIEAGTGVVGDDTATGTLTASDVDTDATQTWSIATTNGTYGTISIDPSTGEWTYTLDNTRAATQALNDGDTETDTFIARVTDEFGAYREQVITINVTGSNDDLTGTEANAVVPLNEDSAATGTLQDYVSDVDDVIELTGFSVDANGDGIAENYLPGATVSLADVDGNPRGTLTIAENGDYTFTPAANYSGTVPTVSYTLAETTGGSGTVSQTIEFEITPVADAPTMEANKTVNTTEDTAQSLGLIVPGITDSGTGTVNGDNPERLGEITLTIGGPGASGVTLSTGATVLTPVGGQITIVLTDVDHVSSVPAENNASGIYYLSSIEYATLAANPTPESGQDFTVTVSATSYEVDGSGAILTGVAGATSTQVIDVDVLAVTDGATLTIDGGNSVNIDSSEDTVIDLSGRFAVARIDSDGASGTDNDGSEQHWYEVSGLPNGTVVTINGVATTISSGTPVAISAASSSLAAPTITINPPRNFSGDLEDVSITLKSRDTDSDSTGTIDTVSSSVDLNLYIAPVAGDVTASNVTTAEDTAVAFLAGVRVTDTGSSAGTEVIDSVAFTVPTDWVVTAPPASAGWSYTLNSGAATITFDDTLTEAQREAILDAFTITPPAHSSADTTIALSITSTDSNTVNSVDVSDTDTVSRNVKITVTPVAERTDTDSDNVGGNDVTMIDDHEYSVAGQEDAWFALGTNYTGTSNTSGGYDLLTGWSNADSDEFTYAVLTPSLASDTPADSVIGTEFRYSTDGGSTWVTQTYVGEPIWVAQQYLDTLQVKLPADVAGTLTVGVQAGTVDYDDDADVATAPLNPPKVSGTGVNVAVSGSATLSLIKFDPVADAVTMALNGRASGVEDSTIPLAIKTTSSDASETFNLTISDIPVGATVTYGTGAGAVTFTSTSGNTSFEIADFSNSTPLSITPPLDSNDDFQLTVSAVSVDGTSTSAPVSRTIDVAVTGVADVATITLPAVEYTTTEAVLDSGNHRTVLSDVITDVASNDGDGSEATTLRITGLAEDFNVVGATMVVSGTGAERVWVVSASNLANVSIETPPNYSGTVGFKVAAVTTENDGDSRTGDLVDVSFTVTPSPEAVITDSATLVEDQVTALNLAIVQQGGDGNETLGQVYIDQNYAVGADYTLYLGGVPIETVGLATTNISGVDYYIVPAGQVSDLGALGAANLDGSLGTLDFLYEVIDPSNDGTLAPVTETKPGSLTLSASPVTDPIDASITGINLTTATGSTADNVAGDDALPDTATVTGRGAVVVNMHVDSADIDGSEHLVRILIDGVPDGVTVSGASQIGAGSWLLVYEAGDAISIGSGGIDVPVEFVVGIGAGDGAANITMTALAQDQGQSPNTPAGIQTDTVGWTLNTDLGTGGEFAPPTIDDWSYNGTPGTEDTVFALGDVIDSAVSVADTGLDYSYTVTLTDLPPGSVVTGMILTTIGGVPTWTATTTVPAGGDSQAALDALLDGITVTPPADSNNNNASFAFDAKLMASVVGGPSVEADERAEMPVTPVTDEAAISIAVADVDEGTDSVVATIAVSDPADGAFGQIVDGKVYVQVATTNNDGGTVTDAGGLEVPLTTVTGVAGVPDGDYYVLDVGTDGGAVELTYTAATGDTLVPGDVTFTAIAQTQEVGAANIETASSSGTAVVEIANNGVTVISQPVVGDESDAADKTNAIELSGLSVALNDNDGSETIQSILLAGVPVGFLLYVGNSAGDATLADQASNAGGDGITNTWVLSSDGTLPPYVAILPAPNWSGTLSDLALVVESGETSLDTVRVDTVPLEVLTVNAVANGLTIDPTLSFGHEGSIIDLNLNAAMADAVAASAAVADESTETTTLQLTGLGEFAAFYIGSDLIAGVTYDSATDTYTITGLSQDDLDDLGFVQAESALVDQDNTTAGTQIEVTAWTVESGNGAESAHVSDMMTLAVSPTLATTGNDNLIWDGEAINGRAGTDTVALRYGEDLDHGDLASLLQNVEVLDLSVPGSNSITGGLSISDVLAITGSSTGTLTIDGDAEDSVELSSADDWTTDGIVTNGHLIYTSTSSGVSLSIDEDIHVSYAA</sequence>
<feature type="region of interest" description="Disordered" evidence="1">
    <location>
        <begin position="172"/>
        <end position="204"/>
    </location>
</feature>
<dbReference type="SUPFAM" id="SSF49313">
    <property type="entry name" value="Cadherin-like"/>
    <property type="match status" value="3"/>
</dbReference>
<dbReference type="GO" id="GO:0007156">
    <property type="term" value="P:homophilic cell adhesion via plasma membrane adhesion molecules"/>
    <property type="evidence" value="ECO:0007669"/>
    <property type="project" value="InterPro"/>
</dbReference>
<evidence type="ECO:0000256" key="1">
    <source>
        <dbReference type="SAM" id="MobiDB-lite"/>
    </source>
</evidence>
<comment type="caution">
    <text evidence="3">The sequence shown here is derived from an EMBL/GenBank/DDBJ whole genome shotgun (WGS) entry which is preliminary data.</text>
</comment>
<feature type="region of interest" description="Disordered" evidence="1">
    <location>
        <begin position="589"/>
        <end position="618"/>
    </location>
</feature>
<dbReference type="InterPro" id="IPR002126">
    <property type="entry name" value="Cadherin-like_dom"/>
</dbReference>
<organism evidence="3 4">
    <name type="scientific">Tsuneonella suprasediminis</name>
    <dbReference type="NCBI Taxonomy" id="2306996"/>
    <lineage>
        <taxon>Bacteria</taxon>
        <taxon>Pseudomonadati</taxon>
        <taxon>Pseudomonadota</taxon>
        <taxon>Alphaproteobacteria</taxon>
        <taxon>Sphingomonadales</taxon>
        <taxon>Erythrobacteraceae</taxon>
        <taxon>Tsuneonella</taxon>
    </lineage>
</organism>
<dbReference type="RefSeq" id="WP_120108094.1">
    <property type="nucleotide sequence ID" value="NZ_RAHJ01000017.1"/>
</dbReference>
<protein>
    <submittedName>
        <fullName evidence="3">Tandem-95 repeat protein</fullName>
    </submittedName>
</protein>
<evidence type="ECO:0000259" key="2">
    <source>
        <dbReference type="PROSITE" id="PS50268"/>
    </source>
</evidence>
<gene>
    <name evidence="3" type="ORF">D6858_05595</name>
</gene>
<dbReference type="InterPro" id="IPR013783">
    <property type="entry name" value="Ig-like_fold"/>
</dbReference>
<feature type="compositionally biased region" description="Polar residues" evidence="1">
    <location>
        <begin position="1"/>
        <end position="13"/>
    </location>
</feature>
<keyword evidence="4" id="KW-1185">Reference proteome</keyword>
<dbReference type="GO" id="GO:0005509">
    <property type="term" value="F:calcium ion binding"/>
    <property type="evidence" value="ECO:0007669"/>
    <property type="project" value="InterPro"/>
</dbReference>